<dbReference type="EMBL" id="BGZK01001672">
    <property type="protein sequence ID" value="GBP84325.1"/>
    <property type="molecule type" value="Genomic_DNA"/>
</dbReference>
<accession>A0A4C1ZCJ3</accession>
<name>A0A4C1ZCJ3_EUMVA</name>
<evidence type="ECO:0000313" key="2">
    <source>
        <dbReference type="Proteomes" id="UP000299102"/>
    </source>
</evidence>
<gene>
    <name evidence="1" type="ORF">EVAR_61542_1</name>
</gene>
<dbReference type="Proteomes" id="UP000299102">
    <property type="component" value="Unassembled WGS sequence"/>
</dbReference>
<dbReference type="AlphaFoldDB" id="A0A4C1ZCJ3"/>
<reference evidence="1 2" key="1">
    <citation type="journal article" date="2019" name="Commun. Biol.">
        <title>The bagworm genome reveals a unique fibroin gene that provides high tensile strength.</title>
        <authorList>
            <person name="Kono N."/>
            <person name="Nakamura H."/>
            <person name="Ohtoshi R."/>
            <person name="Tomita M."/>
            <person name="Numata K."/>
            <person name="Arakawa K."/>
        </authorList>
    </citation>
    <scope>NUCLEOTIDE SEQUENCE [LARGE SCALE GENOMIC DNA]</scope>
</reference>
<organism evidence="1 2">
    <name type="scientific">Eumeta variegata</name>
    <name type="common">Bagworm moth</name>
    <name type="synonym">Eumeta japonica</name>
    <dbReference type="NCBI Taxonomy" id="151549"/>
    <lineage>
        <taxon>Eukaryota</taxon>
        <taxon>Metazoa</taxon>
        <taxon>Ecdysozoa</taxon>
        <taxon>Arthropoda</taxon>
        <taxon>Hexapoda</taxon>
        <taxon>Insecta</taxon>
        <taxon>Pterygota</taxon>
        <taxon>Neoptera</taxon>
        <taxon>Endopterygota</taxon>
        <taxon>Lepidoptera</taxon>
        <taxon>Glossata</taxon>
        <taxon>Ditrysia</taxon>
        <taxon>Tineoidea</taxon>
        <taxon>Psychidae</taxon>
        <taxon>Oiketicinae</taxon>
        <taxon>Eumeta</taxon>
    </lineage>
</organism>
<evidence type="ECO:0000313" key="1">
    <source>
        <dbReference type="EMBL" id="GBP84325.1"/>
    </source>
</evidence>
<proteinExistence type="predicted"/>
<sequence>MKRNDLWKTISRHGVNSGFIQALKFLYKDSSAYVRINEAYTDWSPWLLNQFMDSCLYDLKEYEYGLRMCELSIKCLLYADDQVILPPLSCRLDEMVS</sequence>
<dbReference type="OrthoDB" id="8775810at2759"/>
<keyword evidence="2" id="KW-1185">Reference proteome</keyword>
<comment type="caution">
    <text evidence="1">The sequence shown here is derived from an EMBL/GenBank/DDBJ whole genome shotgun (WGS) entry which is preliminary data.</text>
</comment>
<protein>
    <recommendedName>
        <fullName evidence="3">Reverse transcriptase domain-containing protein</fullName>
    </recommendedName>
</protein>
<evidence type="ECO:0008006" key="3">
    <source>
        <dbReference type="Google" id="ProtNLM"/>
    </source>
</evidence>